<evidence type="ECO:0000256" key="3">
    <source>
        <dbReference type="ARBA" id="ARBA00022475"/>
    </source>
</evidence>
<evidence type="ECO:0000313" key="10">
    <source>
        <dbReference type="Proteomes" id="UP001138961"/>
    </source>
</evidence>
<comment type="similarity">
    <text evidence="2">Belongs to the UPF0283 family.</text>
</comment>
<accession>A0ABS8BVA8</accession>
<keyword evidence="6 8" id="KW-1133">Transmembrane helix</keyword>
<feature type="transmembrane region" description="Helical" evidence="8">
    <location>
        <begin position="80"/>
        <end position="101"/>
    </location>
</feature>
<evidence type="ECO:0000256" key="7">
    <source>
        <dbReference type="ARBA" id="ARBA00023136"/>
    </source>
</evidence>
<dbReference type="RefSeq" id="WP_226748311.1">
    <property type="nucleotide sequence ID" value="NZ_JAJATZ010000004.1"/>
</dbReference>
<evidence type="ECO:0000256" key="5">
    <source>
        <dbReference type="ARBA" id="ARBA00022692"/>
    </source>
</evidence>
<evidence type="ECO:0000256" key="4">
    <source>
        <dbReference type="ARBA" id="ARBA00022519"/>
    </source>
</evidence>
<evidence type="ECO:0000256" key="1">
    <source>
        <dbReference type="ARBA" id="ARBA00004429"/>
    </source>
</evidence>
<evidence type="ECO:0000256" key="6">
    <source>
        <dbReference type="ARBA" id="ARBA00022989"/>
    </source>
</evidence>
<evidence type="ECO:0000313" key="9">
    <source>
        <dbReference type="EMBL" id="MCB5199612.1"/>
    </source>
</evidence>
<reference evidence="9" key="1">
    <citation type="submission" date="2021-10" db="EMBL/GenBank/DDBJ databases">
        <title>Loktanella gaetbuli sp. nov., isolated from a tidal flat.</title>
        <authorList>
            <person name="Park S."/>
            <person name="Yoon J.-H."/>
        </authorList>
    </citation>
    <scope>NUCLEOTIDE SEQUENCE</scope>
    <source>
        <strain evidence="9">TSTF-M6</strain>
    </source>
</reference>
<dbReference type="InterPro" id="IPR006507">
    <property type="entry name" value="UPF0283"/>
</dbReference>
<dbReference type="Pfam" id="PF05128">
    <property type="entry name" value="DUF697"/>
    <property type="match status" value="1"/>
</dbReference>
<comment type="caution">
    <text evidence="9">The sequence shown here is derived from an EMBL/GenBank/DDBJ whole genome shotgun (WGS) entry which is preliminary data.</text>
</comment>
<keyword evidence="10" id="KW-1185">Reference proteome</keyword>
<name>A0ABS8BVA8_9RHOB</name>
<dbReference type="InterPro" id="IPR021147">
    <property type="entry name" value="DUF697"/>
</dbReference>
<comment type="subcellular location">
    <subcellularLocation>
        <location evidence="1">Cell inner membrane</location>
        <topology evidence="1">Multi-pass membrane protein</topology>
    </subcellularLocation>
</comment>
<gene>
    <name evidence="9" type="ORF">LGQ03_10195</name>
</gene>
<protein>
    <submittedName>
        <fullName evidence="9">YcjF family protein</fullName>
    </submittedName>
</protein>
<evidence type="ECO:0000256" key="8">
    <source>
        <dbReference type="SAM" id="Phobius"/>
    </source>
</evidence>
<dbReference type="PANTHER" id="PTHR39342:SF1">
    <property type="entry name" value="UPF0283 MEMBRANE PROTEIN YCJF"/>
    <property type="match status" value="1"/>
</dbReference>
<proteinExistence type="inferred from homology"/>
<dbReference type="PANTHER" id="PTHR39342">
    <property type="entry name" value="UPF0283 MEMBRANE PROTEIN YCJF"/>
    <property type="match status" value="1"/>
</dbReference>
<organism evidence="9 10">
    <name type="scientific">Loktanella gaetbuli</name>
    <dbReference type="NCBI Taxonomy" id="2881335"/>
    <lineage>
        <taxon>Bacteria</taxon>
        <taxon>Pseudomonadati</taxon>
        <taxon>Pseudomonadota</taxon>
        <taxon>Alphaproteobacteria</taxon>
        <taxon>Rhodobacterales</taxon>
        <taxon>Roseobacteraceae</taxon>
        <taxon>Loktanella</taxon>
    </lineage>
</organism>
<evidence type="ECO:0000256" key="2">
    <source>
        <dbReference type="ARBA" id="ARBA00008255"/>
    </source>
</evidence>
<dbReference type="EMBL" id="JAJATZ010000004">
    <property type="protein sequence ID" value="MCB5199612.1"/>
    <property type="molecule type" value="Genomic_DNA"/>
</dbReference>
<keyword evidence="5 8" id="KW-0812">Transmembrane</keyword>
<keyword evidence="4" id="KW-0997">Cell inner membrane</keyword>
<dbReference type="Proteomes" id="UP001138961">
    <property type="component" value="Unassembled WGS sequence"/>
</dbReference>
<keyword evidence="7 8" id="KW-0472">Membrane</keyword>
<sequence>MKRPVLIDLDGPADQTPATAPAIVDDLPQGAAMQSVVALGTRKPNPLARWFWSLLLAIFGFIISLAAWNYVTGLVAAHPILGMVFTGLLVLFVCVCLAVVIRELSAFSRLRRIDRVQADAAQAHAGHDLKAARKVVDQLTALYAGRDDTSWGRAQLADRAPELMDADGLLDLAERSLLVPLDARAVAEVQAAARQVALVTAVVPLALADVFTALTANIRMIRRIAEIYGGRSGTLGSLRLVRTVLSHLVATGAVAVGDDLIGSVAGGGLLSKVSRRFGEGIVNGALTARVGVAAIEVCRPLPFQAVKRPSVTGLVQRALTGLFGS</sequence>
<feature type="transmembrane region" description="Helical" evidence="8">
    <location>
        <begin position="50"/>
        <end position="68"/>
    </location>
</feature>
<dbReference type="NCBIfam" id="TIGR01620">
    <property type="entry name" value="hyp_HI0043"/>
    <property type="match status" value="1"/>
</dbReference>
<keyword evidence="3" id="KW-1003">Cell membrane</keyword>